<gene>
    <name evidence="1" type="ORF">LCGC14_0427220</name>
</gene>
<sequence length="377" mass="39655">MGGTVKGRVDCVVGIAPNGHQEFFINIKQFFDELATATYGTIHASNFGAGASGFDFHDGGSPAGENAWFVFEWALSTERPGTTGVLGKVYTLVQWADFDTFGISPGNPGLLKGGFADGVGFQTAFREDGGDPWNGTSAADGTDTKGATVWTAGTSTLHILDYASTPGDGDHITNLENTLSPGFDVAGNVANRIQLIADEDTLIVMLDLGDNGSYNMYFAGLYIPKPDVTASYPMICISHTTLPLSTTFSYGTAGGNSTREGLLISVDAHGPKGGSFRPTTFTSQLKTTELQPNPQSPTNYDDFSLITYLNDPDKSLFGWPGCPDLIGQIYNAASNEVNSGLTRAVFGSAITATVKVSTPWGSVSAPGTGSVRTGRDF</sequence>
<organism evidence="1">
    <name type="scientific">marine sediment metagenome</name>
    <dbReference type="NCBI Taxonomy" id="412755"/>
    <lineage>
        <taxon>unclassified sequences</taxon>
        <taxon>metagenomes</taxon>
        <taxon>ecological metagenomes</taxon>
    </lineage>
</organism>
<protein>
    <submittedName>
        <fullName evidence="1">Uncharacterized protein</fullName>
    </submittedName>
</protein>
<dbReference type="AlphaFoldDB" id="A0A0F9SP92"/>
<reference evidence="1" key="1">
    <citation type="journal article" date="2015" name="Nature">
        <title>Complex archaea that bridge the gap between prokaryotes and eukaryotes.</title>
        <authorList>
            <person name="Spang A."/>
            <person name="Saw J.H."/>
            <person name="Jorgensen S.L."/>
            <person name="Zaremba-Niedzwiedzka K."/>
            <person name="Martijn J."/>
            <person name="Lind A.E."/>
            <person name="van Eijk R."/>
            <person name="Schleper C."/>
            <person name="Guy L."/>
            <person name="Ettema T.J."/>
        </authorList>
    </citation>
    <scope>NUCLEOTIDE SEQUENCE</scope>
</reference>
<dbReference type="EMBL" id="LAZR01000396">
    <property type="protein sequence ID" value="KKN70830.1"/>
    <property type="molecule type" value="Genomic_DNA"/>
</dbReference>
<name>A0A0F9SP92_9ZZZZ</name>
<accession>A0A0F9SP92</accession>
<proteinExistence type="predicted"/>
<evidence type="ECO:0000313" key="1">
    <source>
        <dbReference type="EMBL" id="KKN70830.1"/>
    </source>
</evidence>
<comment type="caution">
    <text evidence="1">The sequence shown here is derived from an EMBL/GenBank/DDBJ whole genome shotgun (WGS) entry which is preliminary data.</text>
</comment>